<dbReference type="Proteomes" id="UP001143910">
    <property type="component" value="Unassembled WGS sequence"/>
</dbReference>
<accession>A0ACC1MVI2</accession>
<evidence type="ECO:0000313" key="2">
    <source>
        <dbReference type="Proteomes" id="UP001143910"/>
    </source>
</evidence>
<comment type="caution">
    <text evidence="1">The sequence shown here is derived from an EMBL/GenBank/DDBJ whole genome shotgun (WGS) entry which is preliminary data.</text>
</comment>
<evidence type="ECO:0000313" key="1">
    <source>
        <dbReference type="EMBL" id="KAJ2971015.1"/>
    </source>
</evidence>
<gene>
    <name evidence="1" type="ORF">NQ176_g7899</name>
</gene>
<protein>
    <submittedName>
        <fullName evidence="1">Uncharacterized protein</fullName>
    </submittedName>
</protein>
<sequence length="393" mass="43926">MSAVRGNFTKGQFYKSGRIVPGVDNVVSVMDENMHKALRAQMAPAFAMRANEQYSFEAGMDRQINSFISMLQTKYTSTDSDIRPVDMAEKTQFLALDIIGDISVGKPFGYLEEDKDLYDYNEINMTSLPIMALVSVLPWLTDILHRWPFRLALPSEGDKVGFGRLMGLVTSFVESRMQATGGKDGDMMQIHIENGLAKRDLIQQGFVTIIAGSNSTAHTLRMTLLSTISTPLVYKMLQLEIDMASPTITSPIPWRDLDRLPYLQAVVKEGLRMWPPVGGLGFKRVPPGGDYINGYHVPGGTEIGQAFFAIERWLSASPDELRKMNNAVDTHFGGGKFSCLGKPIAMMELHKSVFELMRNFDMSVVNPHKPMKTTASVFVCDTDFWVTLRKRAE</sequence>
<organism evidence="1 2">
    <name type="scientific">Zarea fungicola</name>
    <dbReference type="NCBI Taxonomy" id="93591"/>
    <lineage>
        <taxon>Eukaryota</taxon>
        <taxon>Fungi</taxon>
        <taxon>Dikarya</taxon>
        <taxon>Ascomycota</taxon>
        <taxon>Pezizomycotina</taxon>
        <taxon>Sordariomycetes</taxon>
        <taxon>Hypocreomycetidae</taxon>
        <taxon>Hypocreales</taxon>
        <taxon>Cordycipitaceae</taxon>
        <taxon>Zarea</taxon>
    </lineage>
</organism>
<keyword evidence="2" id="KW-1185">Reference proteome</keyword>
<proteinExistence type="predicted"/>
<name>A0ACC1MVI2_9HYPO</name>
<reference evidence="1" key="1">
    <citation type="submission" date="2022-08" db="EMBL/GenBank/DDBJ databases">
        <title>Genome Sequence of Lecanicillium fungicola.</title>
        <authorList>
            <person name="Buettner E."/>
        </authorList>
    </citation>
    <scope>NUCLEOTIDE SEQUENCE</scope>
    <source>
        <strain evidence="1">Babe33</strain>
    </source>
</reference>
<dbReference type="EMBL" id="JANJQO010001425">
    <property type="protein sequence ID" value="KAJ2971015.1"/>
    <property type="molecule type" value="Genomic_DNA"/>
</dbReference>